<feature type="compositionally biased region" description="Polar residues" evidence="1">
    <location>
        <begin position="166"/>
        <end position="179"/>
    </location>
</feature>
<dbReference type="AlphaFoldDB" id="A0A2N9HQT0"/>
<evidence type="ECO:0000313" key="2">
    <source>
        <dbReference type="EMBL" id="SPD13989.1"/>
    </source>
</evidence>
<protein>
    <submittedName>
        <fullName evidence="2">Uncharacterized protein</fullName>
    </submittedName>
</protein>
<feature type="region of interest" description="Disordered" evidence="1">
    <location>
        <begin position="125"/>
        <end position="196"/>
    </location>
</feature>
<reference evidence="2" key="1">
    <citation type="submission" date="2018-02" db="EMBL/GenBank/DDBJ databases">
        <authorList>
            <person name="Cohen D.B."/>
            <person name="Kent A.D."/>
        </authorList>
    </citation>
    <scope>NUCLEOTIDE SEQUENCE</scope>
</reference>
<dbReference type="EMBL" id="OIVN01003858">
    <property type="protein sequence ID" value="SPD13989.1"/>
    <property type="molecule type" value="Genomic_DNA"/>
</dbReference>
<proteinExistence type="predicted"/>
<gene>
    <name evidence="2" type="ORF">FSB_LOCUS41871</name>
</gene>
<organism evidence="2">
    <name type="scientific">Fagus sylvatica</name>
    <name type="common">Beechnut</name>
    <dbReference type="NCBI Taxonomy" id="28930"/>
    <lineage>
        <taxon>Eukaryota</taxon>
        <taxon>Viridiplantae</taxon>
        <taxon>Streptophyta</taxon>
        <taxon>Embryophyta</taxon>
        <taxon>Tracheophyta</taxon>
        <taxon>Spermatophyta</taxon>
        <taxon>Magnoliopsida</taxon>
        <taxon>eudicotyledons</taxon>
        <taxon>Gunneridae</taxon>
        <taxon>Pentapetalae</taxon>
        <taxon>rosids</taxon>
        <taxon>fabids</taxon>
        <taxon>Fagales</taxon>
        <taxon>Fagaceae</taxon>
        <taxon>Fagus</taxon>
    </lineage>
</organism>
<name>A0A2N9HQT0_FAGSY</name>
<accession>A0A2N9HQT0</accession>
<sequence length="393" mass="41206">MFEPSKHVDAHLSFTICGIKNEPNRSMIAHCLKVTGSSSFGAAAEEIEDEDAEIDAVETVSEAETVAAEVNSADESTTSGAFSGGEGMVAEAIRLSSIERIVDGHTTVGVVTSAMRAVETTPITITSSGGTAQGGLSGSGSHVDPSLLDSSPSTRQYVRRARRGSLVSTDSERTASVTVRESETAPAAVGEVPGSEEVSVHIPEIWTHVEPAEVAASEEPVQADVTPDSVWADAEDNMAGAQAADMEVTCSCSSSDKPNQNSGHGLMPICRPPFGEPGLMPSCCSPSGPLAGSGNETVAEEERRLQTAAVESAIRGQPGLLSAASSRHAEYFWIFDDVKVEFHGFRVPQGGVRFLEALWKKYGSCSAYLKLGVYIKGSMLTLLCCMLGTCGKL</sequence>
<evidence type="ECO:0000256" key="1">
    <source>
        <dbReference type="SAM" id="MobiDB-lite"/>
    </source>
</evidence>